<dbReference type="Proteomes" id="UP000499080">
    <property type="component" value="Unassembled WGS sequence"/>
</dbReference>
<keyword evidence="4" id="KW-1185">Reference proteome</keyword>
<proteinExistence type="predicted"/>
<keyword evidence="2" id="KW-0812">Transmembrane</keyword>
<comment type="caution">
    <text evidence="3">The sequence shown here is derived from an EMBL/GenBank/DDBJ whole genome shotgun (WGS) entry which is preliminary data.</text>
</comment>
<name>A0A4Y2BBN4_ARAVE</name>
<organism evidence="3 4">
    <name type="scientific">Araneus ventricosus</name>
    <name type="common">Orbweaver spider</name>
    <name type="synonym">Epeira ventricosa</name>
    <dbReference type="NCBI Taxonomy" id="182803"/>
    <lineage>
        <taxon>Eukaryota</taxon>
        <taxon>Metazoa</taxon>
        <taxon>Ecdysozoa</taxon>
        <taxon>Arthropoda</taxon>
        <taxon>Chelicerata</taxon>
        <taxon>Arachnida</taxon>
        <taxon>Araneae</taxon>
        <taxon>Araneomorphae</taxon>
        <taxon>Entelegynae</taxon>
        <taxon>Araneoidea</taxon>
        <taxon>Araneidae</taxon>
        <taxon>Araneus</taxon>
    </lineage>
</organism>
<evidence type="ECO:0000256" key="1">
    <source>
        <dbReference type="SAM" id="MobiDB-lite"/>
    </source>
</evidence>
<evidence type="ECO:0000256" key="2">
    <source>
        <dbReference type="SAM" id="Phobius"/>
    </source>
</evidence>
<evidence type="ECO:0000313" key="3">
    <source>
        <dbReference type="EMBL" id="GBL88706.1"/>
    </source>
</evidence>
<accession>A0A4Y2BBN4</accession>
<feature type="transmembrane region" description="Helical" evidence="2">
    <location>
        <begin position="6"/>
        <end position="26"/>
    </location>
</feature>
<keyword evidence="2" id="KW-1133">Transmembrane helix</keyword>
<dbReference type="EMBL" id="BGPR01000061">
    <property type="protein sequence ID" value="GBL88706.1"/>
    <property type="molecule type" value="Genomic_DNA"/>
</dbReference>
<feature type="region of interest" description="Disordered" evidence="1">
    <location>
        <begin position="46"/>
        <end position="85"/>
    </location>
</feature>
<protein>
    <submittedName>
        <fullName evidence="3">Uncharacterized protein</fullName>
    </submittedName>
</protein>
<feature type="compositionally biased region" description="Low complexity" evidence="1">
    <location>
        <begin position="55"/>
        <end position="85"/>
    </location>
</feature>
<sequence>MCILEFLHGVLQLSIMLVVLLVFKLLEICYDLSLFGHKGGVERQIVPEENTTEDSASSTRSSTSYHASTSTTYRSSAYSTTTYSS</sequence>
<reference evidence="3 4" key="1">
    <citation type="journal article" date="2019" name="Sci. Rep.">
        <title>Orb-weaving spider Araneus ventricosus genome elucidates the spidroin gene catalogue.</title>
        <authorList>
            <person name="Kono N."/>
            <person name="Nakamura H."/>
            <person name="Ohtoshi R."/>
            <person name="Moran D.A.P."/>
            <person name="Shinohara A."/>
            <person name="Yoshida Y."/>
            <person name="Fujiwara M."/>
            <person name="Mori M."/>
            <person name="Tomita M."/>
            <person name="Arakawa K."/>
        </authorList>
    </citation>
    <scope>NUCLEOTIDE SEQUENCE [LARGE SCALE GENOMIC DNA]</scope>
</reference>
<dbReference type="AlphaFoldDB" id="A0A4Y2BBN4"/>
<gene>
    <name evidence="3" type="ORF">AVEN_195681_1</name>
</gene>
<keyword evidence="2" id="KW-0472">Membrane</keyword>
<evidence type="ECO:0000313" key="4">
    <source>
        <dbReference type="Proteomes" id="UP000499080"/>
    </source>
</evidence>